<dbReference type="OrthoDB" id="693243at2759"/>
<sequence length="1218" mass="130175">VASVAWNPHPWEPVEGVLQATSVLELAADRADSGAEGKTSPLSHCLSLRWFRSHIVVSSVSPPLGQVAVLRVLCVSAAALSRPCAGAEAAARLASRACGPRVPHLAASGGGLVAVAVTTFPHDVSKPVLLVVPGSVFSRFRGPVLGCQPVMAPACVASRPGGVSGVRGGVLSTVSALCPTLLVSAGVVCVARPRLVVMALRYFLLLRPVRDWCAASLHDSCACCSELQLLMCYVRGECGRSACSCCSGAVGVGLTDSSLPLMEDTSRQVQVRCSWSSSAQLSMCALRRLKEPACGVAFTSAELWSVEPVPCVLCCTAGRALQHLPVVVVGLVLASCELWLRCIAWLPCVLVRAVPWWFWWRFSQDRFALPLQFARYSVLFDVCRLVGLRSGEVLPGRFLALLVEILPKAAFQGVVRLAVRLAAALASLSRCSFPSFSVALAGLCVSPWLGWFVLFLRLACSRRLWSVAMEVVLLALARQGVVVVFAPRVAESVLRVSCGESFLLSRIVVSAASAPVLHLAEFWCLCTLCCAIYLFVYFVRCFTSLLGVEGVALSVVRQALVVACVRVSLSLWERVRSVVVPCFDLGPSEVDVLSSTSAVVLVSIWLRVVLTTREVWVRPSGDSGCRFRMFRFLRVHFLSLLDSEEATVCSVGFFWQQSELPTSVSCVAVGNCVLCRVLLATEWVADRLVPTARSVGGCSRVVFGWRFPLFSLDLASLGIGGVVVLFGHPTCGWSELSVPRFSAPEVLEHVGGPSHSGCRGLKVLAGYPFPLSLFFFPSPSPSGDLFLPFVCFRRGGGPCVVSRCLGACVERGGSVHSYEKGPTGFSLRLSRPTRRDISRGVTPVGHNLIAARLAAAIRVAVATWFPVATGRLSRRTALLRQGCCRDALPCRDVIRRGFVVLPRLFARCLALEGLSHSEVVSVAWDPHPREPVEGVLRATSVLELAADRVDSGAEGKMRPVLLVVPASVFSRFRGLILGCQPVMAPACVASRPSGVSEVQDGVLSTISALCPTPLVSVGVVCVARPRLVVVALPFPAAPAGEGLVIPTGPCSRGSPPYFLQLGARRRGSSVSDGLRGGGCGTVLLSAAVRASVVSSSSRVGSLHFCSLFTMEILEARVSPKLPLPTIAPYDGTTDPADHIHGFELHMVFHGASDAVKCRAFPATLKETARAWFEALPARSISSFHQLKKSFRDNFLGGRSQPRTTTSLLSVRQKKGEAL</sequence>
<feature type="domain" description="Retrotransposon gag" evidence="2">
    <location>
        <begin position="1159"/>
        <end position="1215"/>
    </location>
</feature>
<evidence type="ECO:0000313" key="3">
    <source>
        <dbReference type="EMBL" id="MQM19974.1"/>
    </source>
</evidence>
<dbReference type="PANTHER" id="PTHR33223:SF10">
    <property type="entry name" value="AMINOTRANSFERASE-LIKE PLANT MOBILE DOMAIN-CONTAINING PROTEIN"/>
    <property type="match status" value="1"/>
</dbReference>
<keyword evidence="1" id="KW-1133">Transmembrane helix</keyword>
<reference evidence="3" key="1">
    <citation type="submission" date="2017-07" db="EMBL/GenBank/DDBJ databases">
        <title>Taro Niue Genome Assembly and Annotation.</title>
        <authorList>
            <person name="Atibalentja N."/>
            <person name="Keating K."/>
            <person name="Fields C.J."/>
        </authorList>
    </citation>
    <scope>NUCLEOTIDE SEQUENCE</scope>
    <source>
        <strain evidence="3">Niue_2</strain>
        <tissue evidence="3">Leaf</tissue>
    </source>
</reference>
<dbReference type="Proteomes" id="UP000652761">
    <property type="component" value="Unassembled WGS sequence"/>
</dbReference>
<proteinExistence type="predicted"/>
<evidence type="ECO:0000313" key="4">
    <source>
        <dbReference type="Proteomes" id="UP000652761"/>
    </source>
</evidence>
<feature type="transmembrane region" description="Helical" evidence="1">
    <location>
        <begin position="436"/>
        <end position="458"/>
    </location>
</feature>
<feature type="transmembrane region" description="Helical" evidence="1">
    <location>
        <begin position="520"/>
        <end position="539"/>
    </location>
</feature>
<accession>A0A843XJZ5</accession>
<keyword evidence="1" id="KW-0472">Membrane</keyword>
<dbReference type="PANTHER" id="PTHR33223">
    <property type="entry name" value="CCHC-TYPE DOMAIN-CONTAINING PROTEIN"/>
    <property type="match status" value="1"/>
</dbReference>
<dbReference type="EMBL" id="NMUH01009364">
    <property type="protein sequence ID" value="MQM19974.1"/>
    <property type="molecule type" value="Genomic_DNA"/>
</dbReference>
<keyword evidence="4" id="KW-1185">Reference proteome</keyword>
<evidence type="ECO:0000259" key="2">
    <source>
        <dbReference type="Pfam" id="PF03732"/>
    </source>
</evidence>
<dbReference type="AlphaFoldDB" id="A0A843XJZ5"/>
<organism evidence="3 4">
    <name type="scientific">Colocasia esculenta</name>
    <name type="common">Wild taro</name>
    <name type="synonym">Arum esculentum</name>
    <dbReference type="NCBI Taxonomy" id="4460"/>
    <lineage>
        <taxon>Eukaryota</taxon>
        <taxon>Viridiplantae</taxon>
        <taxon>Streptophyta</taxon>
        <taxon>Embryophyta</taxon>
        <taxon>Tracheophyta</taxon>
        <taxon>Spermatophyta</taxon>
        <taxon>Magnoliopsida</taxon>
        <taxon>Liliopsida</taxon>
        <taxon>Araceae</taxon>
        <taxon>Aroideae</taxon>
        <taxon>Colocasieae</taxon>
        <taxon>Colocasia</taxon>
    </lineage>
</organism>
<protein>
    <recommendedName>
        <fullName evidence="2">Retrotransposon gag domain-containing protein</fullName>
    </recommendedName>
</protein>
<gene>
    <name evidence="3" type="ORF">Taro_052989</name>
</gene>
<feature type="non-terminal residue" evidence="3">
    <location>
        <position position="1218"/>
    </location>
</feature>
<comment type="caution">
    <text evidence="3">The sequence shown here is derived from an EMBL/GenBank/DDBJ whole genome shotgun (WGS) entry which is preliminary data.</text>
</comment>
<name>A0A843XJZ5_COLES</name>
<dbReference type="InterPro" id="IPR005162">
    <property type="entry name" value="Retrotrans_gag_dom"/>
</dbReference>
<keyword evidence="1" id="KW-0812">Transmembrane</keyword>
<evidence type="ECO:0000256" key="1">
    <source>
        <dbReference type="SAM" id="Phobius"/>
    </source>
</evidence>
<dbReference type="Pfam" id="PF03732">
    <property type="entry name" value="Retrotrans_gag"/>
    <property type="match status" value="1"/>
</dbReference>